<dbReference type="OrthoDB" id="10419442at2759"/>
<sequence>MTDPLACVVDLGSYNLQCGLDNREFIPRSVFRNVLLEIEKSSFLIGDDQVGEYVKKKHHHTPPMLNRSDDYNDDDELLLHYPVQHGQIQNWFYFEQVLHFMYDSELRISSEDHPCFMTHCPLFSMHSKKQLLHLLFENFQVPKFYGATQSKCSLLRHVTSGLEVSSGHDMTYVVPIVEGMVLPHAVVKSGGAGGAGGENGDGLGGRYVNEQLEWLLKNDEQDHDEMEIRRRIQQQSSSLKNNASLFMKHQALDEIKRRGGFFISQDYEADFMKMVESKFTSTNVTHYQLPDGKEIVLDDKVRIQSTEILFQPHLRFLSNVLTTTATTTNTTTSTTLGLHEMIYQCVQQCPVDLRSTLWSNIVLSGGNTLFRGIETRLRNELNHLVPTNVNIGIIAPPERQYSVWMGALALAKSSQLDDLWVTCEEFHEFGENIAHRKLIMT</sequence>
<name>A0A6A5BC28_NAEFO</name>
<dbReference type="AlphaFoldDB" id="A0A6A5BC28"/>
<dbReference type="VEuPathDB" id="AmoebaDB:NfTy_078070"/>
<dbReference type="GeneID" id="68113339"/>
<dbReference type="Pfam" id="PF00022">
    <property type="entry name" value="Actin"/>
    <property type="match status" value="1"/>
</dbReference>
<comment type="similarity">
    <text evidence="1">Belongs to the actin family.</text>
</comment>
<dbReference type="EMBL" id="VFQX01000051">
    <property type="protein sequence ID" value="KAF0974647.1"/>
    <property type="molecule type" value="Genomic_DNA"/>
</dbReference>
<comment type="caution">
    <text evidence="2">The sequence shown here is derived from an EMBL/GenBank/DDBJ whole genome shotgun (WGS) entry which is preliminary data.</text>
</comment>
<organism evidence="2 3">
    <name type="scientific">Naegleria fowleri</name>
    <name type="common">Brain eating amoeba</name>
    <dbReference type="NCBI Taxonomy" id="5763"/>
    <lineage>
        <taxon>Eukaryota</taxon>
        <taxon>Discoba</taxon>
        <taxon>Heterolobosea</taxon>
        <taxon>Tetramitia</taxon>
        <taxon>Eutetramitia</taxon>
        <taxon>Vahlkampfiidae</taxon>
        <taxon>Naegleria</taxon>
    </lineage>
</organism>
<gene>
    <name evidence="2" type="ORF">FDP41_006121</name>
</gene>
<accession>A0A6A5BC28</accession>
<dbReference type="VEuPathDB" id="AmoebaDB:FDP41_006121"/>
<dbReference type="VEuPathDB" id="AmoebaDB:NF0113000"/>
<dbReference type="Gene3D" id="3.30.420.40">
    <property type="match status" value="2"/>
</dbReference>
<evidence type="ECO:0000256" key="1">
    <source>
        <dbReference type="RuleBase" id="RU000487"/>
    </source>
</evidence>
<protein>
    <recommendedName>
        <fullName evidence="4">Actin</fullName>
    </recommendedName>
</protein>
<reference evidence="2 3" key="1">
    <citation type="journal article" date="2019" name="Sci. Rep.">
        <title>Nanopore sequencing improves the draft genome of the human pathogenic amoeba Naegleria fowleri.</title>
        <authorList>
            <person name="Liechti N."/>
            <person name="Schurch N."/>
            <person name="Bruggmann R."/>
            <person name="Wittwer M."/>
        </authorList>
    </citation>
    <scope>NUCLEOTIDE SEQUENCE [LARGE SCALE GENOMIC DNA]</scope>
    <source>
        <strain evidence="2 3">ATCC 30894</strain>
    </source>
</reference>
<dbReference type="PANTHER" id="PTHR11937">
    <property type="entry name" value="ACTIN"/>
    <property type="match status" value="1"/>
</dbReference>
<dbReference type="Proteomes" id="UP000444721">
    <property type="component" value="Unassembled WGS sequence"/>
</dbReference>
<dbReference type="InterPro" id="IPR043129">
    <property type="entry name" value="ATPase_NBD"/>
</dbReference>
<proteinExistence type="inferred from homology"/>
<dbReference type="RefSeq" id="XP_044559360.1">
    <property type="nucleotide sequence ID" value="XM_044709722.1"/>
</dbReference>
<keyword evidence="3" id="KW-1185">Reference proteome</keyword>
<evidence type="ECO:0000313" key="3">
    <source>
        <dbReference type="Proteomes" id="UP000444721"/>
    </source>
</evidence>
<dbReference type="InterPro" id="IPR004000">
    <property type="entry name" value="Actin"/>
</dbReference>
<dbReference type="Gene3D" id="3.90.640.10">
    <property type="entry name" value="Actin, Chain A, domain 4"/>
    <property type="match status" value="1"/>
</dbReference>
<evidence type="ECO:0008006" key="4">
    <source>
        <dbReference type="Google" id="ProtNLM"/>
    </source>
</evidence>
<dbReference type="SUPFAM" id="SSF53067">
    <property type="entry name" value="Actin-like ATPase domain"/>
    <property type="match status" value="2"/>
</dbReference>
<evidence type="ECO:0000313" key="2">
    <source>
        <dbReference type="EMBL" id="KAF0974647.1"/>
    </source>
</evidence>
<dbReference type="SMART" id="SM00268">
    <property type="entry name" value="ACTIN"/>
    <property type="match status" value="1"/>
</dbReference>